<keyword evidence="9" id="KW-1185">Reference proteome</keyword>
<dbReference type="InterPro" id="IPR002487">
    <property type="entry name" value="TF_Kbox"/>
</dbReference>
<dbReference type="Proteomes" id="UP001231189">
    <property type="component" value="Unassembled WGS sequence"/>
</dbReference>
<dbReference type="GO" id="GO:0003700">
    <property type="term" value="F:DNA-binding transcription factor activity"/>
    <property type="evidence" value="ECO:0007669"/>
    <property type="project" value="InterPro"/>
</dbReference>
<dbReference type="EMBL" id="JAUUTY010000007">
    <property type="protein sequence ID" value="KAK1606916.1"/>
    <property type="molecule type" value="Genomic_DNA"/>
</dbReference>
<comment type="caution">
    <text evidence="8">The sequence shown here is derived from an EMBL/GenBank/DDBJ whole genome shotgun (WGS) entry which is preliminary data.</text>
</comment>
<evidence type="ECO:0000256" key="4">
    <source>
        <dbReference type="ARBA" id="ARBA00023163"/>
    </source>
</evidence>
<dbReference type="InterPro" id="IPR002100">
    <property type="entry name" value="TF_MADSbox"/>
</dbReference>
<gene>
    <name evidence="8" type="ORF">QYE76_030589</name>
</gene>
<evidence type="ECO:0000256" key="3">
    <source>
        <dbReference type="ARBA" id="ARBA00023125"/>
    </source>
</evidence>
<accession>A0AAD8QQ59</accession>
<keyword evidence="2" id="KW-0805">Transcription regulation</keyword>
<dbReference type="PROSITE" id="PS51297">
    <property type="entry name" value="K_BOX"/>
    <property type="match status" value="1"/>
</dbReference>
<dbReference type="InterPro" id="IPR036879">
    <property type="entry name" value="TF_MADSbox_sf"/>
</dbReference>
<comment type="subcellular location">
    <subcellularLocation>
        <location evidence="1">Nucleus</location>
    </subcellularLocation>
</comment>
<organism evidence="8 9">
    <name type="scientific">Lolium multiflorum</name>
    <name type="common">Italian ryegrass</name>
    <name type="synonym">Lolium perenne subsp. multiflorum</name>
    <dbReference type="NCBI Taxonomy" id="4521"/>
    <lineage>
        <taxon>Eukaryota</taxon>
        <taxon>Viridiplantae</taxon>
        <taxon>Streptophyta</taxon>
        <taxon>Embryophyta</taxon>
        <taxon>Tracheophyta</taxon>
        <taxon>Spermatophyta</taxon>
        <taxon>Magnoliopsida</taxon>
        <taxon>Liliopsida</taxon>
        <taxon>Poales</taxon>
        <taxon>Poaceae</taxon>
        <taxon>BOP clade</taxon>
        <taxon>Pooideae</taxon>
        <taxon>Poodae</taxon>
        <taxon>Poeae</taxon>
        <taxon>Poeae Chloroplast Group 2 (Poeae type)</taxon>
        <taxon>Loliodinae</taxon>
        <taxon>Loliinae</taxon>
        <taxon>Lolium</taxon>
    </lineage>
</organism>
<dbReference type="GO" id="GO:0005634">
    <property type="term" value="C:nucleus"/>
    <property type="evidence" value="ECO:0007669"/>
    <property type="project" value="UniProtKB-SubCell"/>
</dbReference>
<reference evidence="8" key="1">
    <citation type="submission" date="2023-07" db="EMBL/GenBank/DDBJ databases">
        <title>A chromosome-level genome assembly of Lolium multiflorum.</title>
        <authorList>
            <person name="Chen Y."/>
            <person name="Copetti D."/>
            <person name="Kolliker R."/>
            <person name="Studer B."/>
        </authorList>
    </citation>
    <scope>NUCLEOTIDE SEQUENCE</scope>
    <source>
        <strain evidence="8">02402/16</strain>
        <tissue evidence="8">Leaf</tissue>
    </source>
</reference>
<dbReference type="PANTHER" id="PTHR48019">
    <property type="entry name" value="SERUM RESPONSE FACTOR HOMOLOG"/>
    <property type="match status" value="1"/>
</dbReference>
<name>A0AAD8QQ59_LOLMU</name>
<keyword evidence="3" id="KW-0238">DNA-binding</keyword>
<proteinExistence type="predicted"/>
<sequence>MVRGKTVIEKIESTTSRQVTFSKRKSGLFKKAKELGILCDAQVGVVLFSNTGRLYEYSNSNSGTKSIIERYQQVKEGQQFMSASDEAKFWQAEGERLRQQLHNLQDNHRQLLGHNLSGLGLEDLKGLESQLEISLHNIRLTKDQLMIDEIEKSNKKGILVHQENIELHKKLNSIRRDYLGLQNKLNEQTEVNGRVTSSSANYTFTAPGDVNSIDLKLSLPQHAESDDDQPESPTLGRL</sequence>
<dbReference type="AlphaFoldDB" id="A0AAD8QQ59"/>
<evidence type="ECO:0000256" key="1">
    <source>
        <dbReference type="ARBA" id="ARBA00004123"/>
    </source>
</evidence>
<feature type="domain" description="K-box" evidence="7">
    <location>
        <begin position="87"/>
        <end position="177"/>
    </location>
</feature>
<dbReference type="InterPro" id="IPR050142">
    <property type="entry name" value="MADS-box/MEF2_TF"/>
</dbReference>
<dbReference type="PROSITE" id="PS50066">
    <property type="entry name" value="MADS_BOX_2"/>
    <property type="match status" value="1"/>
</dbReference>
<dbReference type="SMART" id="SM00432">
    <property type="entry name" value="MADS"/>
    <property type="match status" value="1"/>
</dbReference>
<keyword evidence="5" id="KW-0539">Nucleus</keyword>
<dbReference type="CDD" id="cd00265">
    <property type="entry name" value="MADS_MEF2_like"/>
    <property type="match status" value="1"/>
</dbReference>
<feature type="domain" description="MADS-box" evidence="6">
    <location>
        <begin position="1"/>
        <end position="61"/>
    </location>
</feature>
<evidence type="ECO:0000313" key="9">
    <source>
        <dbReference type="Proteomes" id="UP001231189"/>
    </source>
</evidence>
<dbReference type="GO" id="GO:0000977">
    <property type="term" value="F:RNA polymerase II transcription regulatory region sequence-specific DNA binding"/>
    <property type="evidence" value="ECO:0007669"/>
    <property type="project" value="InterPro"/>
</dbReference>
<dbReference type="Gene3D" id="3.40.1810.10">
    <property type="entry name" value="Transcription factor, MADS-box"/>
    <property type="match status" value="1"/>
</dbReference>
<dbReference type="Pfam" id="PF01486">
    <property type="entry name" value="K-box"/>
    <property type="match status" value="1"/>
</dbReference>
<evidence type="ECO:0000313" key="8">
    <source>
        <dbReference type="EMBL" id="KAK1606916.1"/>
    </source>
</evidence>
<evidence type="ECO:0008006" key="10">
    <source>
        <dbReference type="Google" id="ProtNLM"/>
    </source>
</evidence>
<dbReference type="InterPro" id="IPR033896">
    <property type="entry name" value="MEF2-like_N"/>
</dbReference>
<evidence type="ECO:0000259" key="6">
    <source>
        <dbReference type="PROSITE" id="PS50066"/>
    </source>
</evidence>
<evidence type="ECO:0000256" key="5">
    <source>
        <dbReference type="ARBA" id="ARBA00023242"/>
    </source>
</evidence>
<protein>
    <recommendedName>
        <fullName evidence="10">MADS-box transcription factor 23-like</fullName>
    </recommendedName>
</protein>
<dbReference type="PRINTS" id="PR00404">
    <property type="entry name" value="MADSDOMAIN"/>
</dbReference>
<dbReference type="GO" id="GO:0045944">
    <property type="term" value="P:positive regulation of transcription by RNA polymerase II"/>
    <property type="evidence" value="ECO:0007669"/>
    <property type="project" value="InterPro"/>
</dbReference>
<evidence type="ECO:0000259" key="7">
    <source>
        <dbReference type="PROSITE" id="PS51297"/>
    </source>
</evidence>
<dbReference type="SUPFAM" id="SSF55455">
    <property type="entry name" value="SRF-like"/>
    <property type="match status" value="1"/>
</dbReference>
<dbReference type="Pfam" id="PF00319">
    <property type="entry name" value="SRF-TF"/>
    <property type="match status" value="1"/>
</dbReference>
<evidence type="ECO:0000256" key="2">
    <source>
        <dbReference type="ARBA" id="ARBA00023015"/>
    </source>
</evidence>
<keyword evidence="4" id="KW-0804">Transcription</keyword>
<dbReference type="GO" id="GO:0046983">
    <property type="term" value="F:protein dimerization activity"/>
    <property type="evidence" value="ECO:0007669"/>
    <property type="project" value="InterPro"/>
</dbReference>